<dbReference type="AlphaFoldDB" id="A0A923IX05"/>
<sequence length="1061" mass="117109">MKRIILNFALAFSITSIAIAQVPTAGRNYVMETVVKSADHKTTASLSSLPVDSASRIIQYFDGLGRPMQSVQWQGSPLKKDIVQTVVYDALGREELKYLPYAEQSGSDGSFKASPLSSQASFYGSGSWDANVAKTAYPFSRTVFEASPLNRVLEQGAPGAVWQPYSGSIANSGHTVRMVQGANTTGEVAQWSVISGGAQTLGAYYGAGKLYKSISKDENWSSGKSGTVEEFKDMEGRVVLKRIWESESVSLNTYYIYDDFGNLRYVVPPAVTATSFTETGDTNFSNYIYGYHYDGRKRLIEKKVPGKGWDHMVYNKLDQLVLSQDSVQRTSNQWSFVKYDALGRTIMTGLYTNAGTWATVQALVEAHVVLWEERDNLGMATYGTGYTNLAFPVSVAYFHSLSYYDDYDFFANTFGQPNGTTQVLASRTRGLPTGTRTTVLGTGTMLLTVNYYDADGRVVTTKSENHLGGTDVVDNNYNFAGELTASIRTHTANSVTTTIANSFTYDHMGRKVSTKENINSQGEVTLNRFVYNEIGQLKQKSLHSTDGTSFYQNTKLAYNERGWMRNSTSGEFSMKLGYDTLSTPQYNGNISTQLWGSGTSFPNAFGYQYDKLNRLTNGTSTGIAMSEALTYDVMGNIASLSRDNATAGVYGYTGNQLNSITSGPLATGSYYYDGNGNATTDGRNGVTLTYNHLNLPVTATKSGLSLAYTYDASGQKLRKVSSTLGTTDYVDGIQYKNDGTIDFVQTEEGRAVNNSGTYTYQYNLSDHLGNVRYSFDIYAGAVRPLQQDNYYAFGLRHSTTAGTNNYLYNGKELQDELGQYDYGARFYDPTIGRWNSVDPSSEQGGQESLTQYQYGMNNPVRYTDPDGRCPTCPIFWAMDLYQAAKYKVTSVLGFKTYADGAVAKVRNDVQKQDPDYVKNVPEKVRKINDKGNDIKAYTKVIQGGAEIMDNASTAMGALMGGVQGTFSLSSTTGNVATKEVNLLTSAEEKSIRNYEKNIVEHTEKLEQYKLNPMKFDNKGTLQNAPKELQSKIIAGRVNKLEKEIEKFKDNIKKIQQNGNQK</sequence>
<evidence type="ECO:0000256" key="1">
    <source>
        <dbReference type="SAM" id="Coils"/>
    </source>
</evidence>
<accession>A0A923IX05</accession>
<dbReference type="PANTHER" id="PTHR32305:SF15">
    <property type="entry name" value="PROTEIN RHSA-RELATED"/>
    <property type="match status" value="1"/>
</dbReference>
<feature type="signal peptide" evidence="2">
    <location>
        <begin position="1"/>
        <end position="20"/>
    </location>
</feature>
<keyword evidence="2" id="KW-0732">Signal</keyword>
<dbReference type="NCBIfam" id="TIGR03696">
    <property type="entry name" value="Rhs_assc_core"/>
    <property type="match status" value="1"/>
</dbReference>
<feature type="coiled-coil region" evidence="1">
    <location>
        <begin position="991"/>
        <end position="1057"/>
    </location>
</feature>
<dbReference type="Gene3D" id="2.180.10.10">
    <property type="entry name" value="RHS repeat-associated core"/>
    <property type="match status" value="1"/>
</dbReference>
<feature type="domain" description="DUF6443" evidence="3">
    <location>
        <begin position="39"/>
        <end position="172"/>
    </location>
</feature>
<name>A0A923IX05_9SPHI</name>
<proteinExistence type="predicted"/>
<dbReference type="EMBL" id="WNXD01000002">
    <property type="protein sequence ID" value="MBB2145782.1"/>
    <property type="molecule type" value="Genomic_DNA"/>
</dbReference>
<evidence type="ECO:0000313" key="5">
    <source>
        <dbReference type="Proteomes" id="UP000601055"/>
    </source>
</evidence>
<dbReference type="InterPro" id="IPR050708">
    <property type="entry name" value="T6SS_VgrG/RHS"/>
</dbReference>
<protein>
    <submittedName>
        <fullName evidence="4">RHS repeat-associated core domain-containing protein</fullName>
    </submittedName>
</protein>
<organism evidence="4 5">
    <name type="scientific">Pedobacter planticolens</name>
    <dbReference type="NCBI Taxonomy" id="2679964"/>
    <lineage>
        <taxon>Bacteria</taxon>
        <taxon>Pseudomonadati</taxon>
        <taxon>Bacteroidota</taxon>
        <taxon>Sphingobacteriia</taxon>
        <taxon>Sphingobacteriales</taxon>
        <taxon>Sphingobacteriaceae</taxon>
        <taxon>Pedobacter</taxon>
    </lineage>
</organism>
<dbReference type="PANTHER" id="PTHR32305">
    <property type="match status" value="1"/>
</dbReference>
<evidence type="ECO:0000259" key="3">
    <source>
        <dbReference type="Pfam" id="PF20041"/>
    </source>
</evidence>
<dbReference type="InterPro" id="IPR022385">
    <property type="entry name" value="Rhs_assc_core"/>
</dbReference>
<dbReference type="RefSeq" id="WP_182922472.1">
    <property type="nucleotide sequence ID" value="NZ_WNXD01000002.1"/>
</dbReference>
<keyword evidence="1" id="KW-0175">Coiled coil</keyword>
<dbReference type="Pfam" id="PF20041">
    <property type="entry name" value="DUF6443"/>
    <property type="match status" value="1"/>
</dbReference>
<reference evidence="4" key="1">
    <citation type="submission" date="2019-11" db="EMBL/GenBank/DDBJ databases">
        <title>Description of Pedobacter sp. LMG 31464T.</title>
        <authorList>
            <person name="Carlier A."/>
            <person name="Qi S."/>
            <person name="Vandamme P."/>
        </authorList>
    </citation>
    <scope>NUCLEOTIDE SEQUENCE</scope>
    <source>
        <strain evidence="4">LMG 31464</strain>
    </source>
</reference>
<gene>
    <name evidence="4" type="ORF">GM921_09810</name>
</gene>
<dbReference type="InterPro" id="IPR045619">
    <property type="entry name" value="DUF6443"/>
</dbReference>
<dbReference type="Proteomes" id="UP000601055">
    <property type="component" value="Unassembled WGS sequence"/>
</dbReference>
<evidence type="ECO:0000313" key="4">
    <source>
        <dbReference type="EMBL" id="MBB2145782.1"/>
    </source>
</evidence>
<feature type="chain" id="PRO_5037990459" evidence="2">
    <location>
        <begin position="21"/>
        <end position="1061"/>
    </location>
</feature>
<evidence type="ECO:0000256" key="2">
    <source>
        <dbReference type="SAM" id="SignalP"/>
    </source>
</evidence>
<keyword evidence="5" id="KW-1185">Reference proteome</keyword>
<comment type="caution">
    <text evidence="4">The sequence shown here is derived from an EMBL/GenBank/DDBJ whole genome shotgun (WGS) entry which is preliminary data.</text>
</comment>